<comment type="caution">
    <text evidence="1">The sequence shown here is derived from an EMBL/GenBank/DDBJ whole genome shotgun (WGS) entry which is preliminary data.</text>
</comment>
<dbReference type="Proteomes" id="UP000683925">
    <property type="component" value="Unassembled WGS sequence"/>
</dbReference>
<evidence type="ECO:0000313" key="1">
    <source>
        <dbReference type="EMBL" id="CAD8144963.1"/>
    </source>
</evidence>
<dbReference type="AlphaFoldDB" id="A0A8S1SXX0"/>
<organism evidence="1 2">
    <name type="scientific">Paramecium octaurelia</name>
    <dbReference type="NCBI Taxonomy" id="43137"/>
    <lineage>
        <taxon>Eukaryota</taxon>
        <taxon>Sar</taxon>
        <taxon>Alveolata</taxon>
        <taxon>Ciliophora</taxon>
        <taxon>Intramacronucleata</taxon>
        <taxon>Oligohymenophorea</taxon>
        <taxon>Peniculida</taxon>
        <taxon>Parameciidae</taxon>
        <taxon>Paramecium</taxon>
    </lineage>
</organism>
<gene>
    <name evidence="1" type="ORF">POCTA_138.1.T0160434</name>
</gene>
<reference evidence="1" key="1">
    <citation type="submission" date="2021-01" db="EMBL/GenBank/DDBJ databases">
        <authorList>
            <consortium name="Genoscope - CEA"/>
            <person name="William W."/>
        </authorList>
    </citation>
    <scope>NUCLEOTIDE SEQUENCE</scope>
</reference>
<accession>A0A8S1SXX0</accession>
<keyword evidence="2" id="KW-1185">Reference proteome</keyword>
<sequence length="134" mass="16156">MCFITIQFISLTPFQATDAPKTIKVKKPQSLFHLLNLKNERIGFESIQGNSYCKYVFYNLKFNICIFVLEQNIKQRRQFQQIFQKQEHKILFFEYDQKMAYSCTGRQRLILFHNVFERTVFGLRSSFLETFRLT</sequence>
<protein>
    <submittedName>
        <fullName evidence="1">Uncharacterized protein</fullName>
    </submittedName>
</protein>
<name>A0A8S1SXX0_PAROT</name>
<proteinExistence type="predicted"/>
<dbReference type="EMBL" id="CAJJDP010000016">
    <property type="protein sequence ID" value="CAD8144963.1"/>
    <property type="molecule type" value="Genomic_DNA"/>
</dbReference>
<evidence type="ECO:0000313" key="2">
    <source>
        <dbReference type="Proteomes" id="UP000683925"/>
    </source>
</evidence>